<protein>
    <submittedName>
        <fullName evidence="2">Uncharacterized protein</fullName>
    </submittedName>
</protein>
<name>A0A0L0VW22_9BASI</name>
<keyword evidence="3" id="KW-1185">Reference proteome</keyword>
<gene>
    <name evidence="2" type="ORF">PSTG_03475</name>
</gene>
<dbReference type="AlphaFoldDB" id="A0A0L0VW22"/>
<evidence type="ECO:0000313" key="2">
    <source>
        <dbReference type="EMBL" id="KNF03210.1"/>
    </source>
</evidence>
<comment type="caution">
    <text evidence="2">The sequence shown here is derived from an EMBL/GenBank/DDBJ whole genome shotgun (WGS) entry which is preliminary data.</text>
</comment>
<dbReference type="Proteomes" id="UP000054564">
    <property type="component" value="Unassembled WGS sequence"/>
</dbReference>
<sequence length="258" mass="29157">MANSRQCQSRAKAAAMGKPPIPPTQTKPKPKPKPPTPQFNNKMDHQKLSTRFQEQLKNFTLYQQEKKAQFKPDQPPTPVTTTSPTIKSRDPPPIHATESQKKMTAARKKYNSYYIIDRSPSDHTKKRVLLLPNLNKLTKNAIMSAGNAPLFFLEGHSFTTQPSSPTSLYLSNLISDLSRIAQVQHNGQTHLNQLNSNFHLLGFNSGNDLKISADDHQKLDNHNTFITSRINTLWEAAYTENTQLMTKKGTPNWIQLKS</sequence>
<accession>A0A0L0VW22</accession>
<evidence type="ECO:0000313" key="3">
    <source>
        <dbReference type="Proteomes" id="UP000054564"/>
    </source>
</evidence>
<evidence type="ECO:0000256" key="1">
    <source>
        <dbReference type="SAM" id="MobiDB-lite"/>
    </source>
</evidence>
<organism evidence="2 3">
    <name type="scientific">Puccinia striiformis f. sp. tritici PST-78</name>
    <dbReference type="NCBI Taxonomy" id="1165861"/>
    <lineage>
        <taxon>Eukaryota</taxon>
        <taxon>Fungi</taxon>
        <taxon>Dikarya</taxon>
        <taxon>Basidiomycota</taxon>
        <taxon>Pucciniomycotina</taxon>
        <taxon>Pucciniomycetes</taxon>
        <taxon>Pucciniales</taxon>
        <taxon>Pucciniaceae</taxon>
        <taxon>Puccinia</taxon>
    </lineage>
</organism>
<feature type="region of interest" description="Disordered" evidence="1">
    <location>
        <begin position="1"/>
        <end position="101"/>
    </location>
</feature>
<feature type="compositionally biased region" description="Polar residues" evidence="1">
    <location>
        <begin position="49"/>
        <end position="63"/>
    </location>
</feature>
<proteinExistence type="predicted"/>
<dbReference type="EMBL" id="AJIL01000018">
    <property type="protein sequence ID" value="KNF03210.1"/>
    <property type="molecule type" value="Genomic_DNA"/>
</dbReference>
<reference evidence="3" key="1">
    <citation type="submission" date="2014-03" db="EMBL/GenBank/DDBJ databases">
        <title>The Genome Sequence of Puccinia striiformis f. sp. tritici PST-78.</title>
        <authorList>
            <consortium name="The Broad Institute Genome Sequencing Platform"/>
            <person name="Cuomo C."/>
            <person name="Hulbert S."/>
            <person name="Chen X."/>
            <person name="Walker B."/>
            <person name="Young S.K."/>
            <person name="Zeng Q."/>
            <person name="Gargeya S."/>
            <person name="Fitzgerald M."/>
            <person name="Haas B."/>
            <person name="Abouelleil A."/>
            <person name="Alvarado L."/>
            <person name="Arachchi H.M."/>
            <person name="Berlin A.M."/>
            <person name="Chapman S.B."/>
            <person name="Goldberg J."/>
            <person name="Griggs A."/>
            <person name="Gujja S."/>
            <person name="Hansen M."/>
            <person name="Howarth C."/>
            <person name="Imamovic A."/>
            <person name="Larimer J."/>
            <person name="McCowan C."/>
            <person name="Montmayeur A."/>
            <person name="Murphy C."/>
            <person name="Neiman D."/>
            <person name="Pearson M."/>
            <person name="Priest M."/>
            <person name="Roberts A."/>
            <person name="Saif S."/>
            <person name="Shea T."/>
            <person name="Sisk P."/>
            <person name="Sykes S."/>
            <person name="Wortman J."/>
            <person name="Nusbaum C."/>
            <person name="Birren B."/>
        </authorList>
    </citation>
    <scope>NUCLEOTIDE SEQUENCE [LARGE SCALE GENOMIC DNA]</scope>
    <source>
        <strain evidence="3">race PST-78</strain>
    </source>
</reference>